<protein>
    <submittedName>
        <fullName evidence="2">Uncharacterized protein</fullName>
    </submittedName>
</protein>
<feature type="compositionally biased region" description="Basic and acidic residues" evidence="1">
    <location>
        <begin position="84"/>
        <end position="94"/>
    </location>
</feature>
<name>A0ABQ3YH76_9ACTN</name>
<comment type="caution">
    <text evidence="2">The sequence shown here is derived from an EMBL/GenBank/DDBJ whole genome shotgun (WGS) entry which is preliminary data.</text>
</comment>
<dbReference type="Proteomes" id="UP000609879">
    <property type="component" value="Unassembled WGS sequence"/>
</dbReference>
<accession>A0ABQ3YH76</accession>
<proteinExistence type="predicted"/>
<gene>
    <name evidence="2" type="ORF">Ade02nite_79650</name>
</gene>
<evidence type="ECO:0000256" key="1">
    <source>
        <dbReference type="SAM" id="MobiDB-lite"/>
    </source>
</evidence>
<dbReference type="EMBL" id="BOMI01000165">
    <property type="protein sequence ID" value="GID79324.1"/>
    <property type="molecule type" value="Genomic_DNA"/>
</dbReference>
<sequence>MGKNERSVSGGDWPVVWWRAMMRHRGATGSSVPVGDKEGSGSPGGAGKGNAGPDAAAGRQRGGNAHSDTRVEARGGEAGVLAQRTRDSPKDRSPLGHRSRR</sequence>
<keyword evidence="3" id="KW-1185">Reference proteome</keyword>
<organism evidence="2 3">
    <name type="scientific">Paractinoplanes deccanensis</name>
    <dbReference type="NCBI Taxonomy" id="113561"/>
    <lineage>
        <taxon>Bacteria</taxon>
        <taxon>Bacillati</taxon>
        <taxon>Actinomycetota</taxon>
        <taxon>Actinomycetes</taxon>
        <taxon>Micromonosporales</taxon>
        <taxon>Micromonosporaceae</taxon>
        <taxon>Paractinoplanes</taxon>
    </lineage>
</organism>
<evidence type="ECO:0000313" key="2">
    <source>
        <dbReference type="EMBL" id="GID79324.1"/>
    </source>
</evidence>
<feature type="region of interest" description="Disordered" evidence="1">
    <location>
        <begin position="25"/>
        <end position="101"/>
    </location>
</feature>
<feature type="compositionally biased region" description="Gly residues" evidence="1">
    <location>
        <begin position="41"/>
        <end position="50"/>
    </location>
</feature>
<evidence type="ECO:0000313" key="3">
    <source>
        <dbReference type="Proteomes" id="UP000609879"/>
    </source>
</evidence>
<reference evidence="2 3" key="1">
    <citation type="submission" date="2021-01" db="EMBL/GenBank/DDBJ databases">
        <title>Whole genome shotgun sequence of Actinoplanes deccanensis NBRC 13994.</title>
        <authorList>
            <person name="Komaki H."/>
            <person name="Tamura T."/>
        </authorList>
    </citation>
    <scope>NUCLEOTIDE SEQUENCE [LARGE SCALE GENOMIC DNA]</scope>
    <source>
        <strain evidence="2 3">NBRC 13994</strain>
    </source>
</reference>